<dbReference type="RefSeq" id="WP_042470749.1">
    <property type="nucleotide sequence ID" value="NZ_BAYX01000003.1"/>
</dbReference>
<comment type="pathway">
    <text evidence="3">Amino-acid biosynthesis; L-isoleucine biosynthesis; L-isoleucine from 2-oxobutanoate: step 4/4.</text>
</comment>
<sequence>MTEDKGAQTPVEDPRNEDLWIWLNGRLVKRVDAVVSIFDAGFGLGDGVWEGIRLAKGKLVFVEEHLKRLYEGARTIAIDIGLTPSEMRAALEEVCAANGIEDGGHLRLMVTRGEKRTVHQDPRNALGKATIAITAEFKKPDPEIKKQGIKLFTSTFRSSGPDSFDLRLNSHSRLNFIQPLLQAIAAGAHEALMLDPAGFVASCNSTNFFIVRDSEVLTSSGRFCFKGITRAKVIRLCAEQGIACRETDFTLAEVYNAEEAFVTGTFGGVTPVRSVDGRSLGESLPGTLTSRLSAIYDQAFFGEAPK</sequence>
<dbReference type="Pfam" id="PF01063">
    <property type="entry name" value="Aminotran_4"/>
    <property type="match status" value="1"/>
</dbReference>
<dbReference type="InterPro" id="IPR050571">
    <property type="entry name" value="Class-IV_PLP-Dep_Aminotrnsfr"/>
</dbReference>
<dbReference type="EMBL" id="BAYX01000003">
    <property type="protein sequence ID" value="GAJ92117.1"/>
    <property type="molecule type" value="Genomic_DNA"/>
</dbReference>
<dbReference type="InterPro" id="IPR043132">
    <property type="entry name" value="BCAT-like_C"/>
</dbReference>
<comment type="pathway">
    <text evidence="5">Amino-acid biosynthesis; L-leucine biosynthesis; L-leucine from 3-methyl-2-oxobutanoate: step 4/4.</text>
</comment>
<dbReference type="Proteomes" id="UP000026941">
    <property type="component" value="Unassembled WGS sequence"/>
</dbReference>
<dbReference type="GO" id="GO:0008652">
    <property type="term" value="P:amino acid biosynthetic process"/>
    <property type="evidence" value="ECO:0007669"/>
    <property type="project" value="UniProtKB-ARBA"/>
</dbReference>
<dbReference type="GO" id="GO:0009082">
    <property type="term" value="P:branched-chain amino acid biosynthetic process"/>
    <property type="evidence" value="ECO:0007669"/>
    <property type="project" value="UniProtKB-KW"/>
</dbReference>
<accession>A0AA87Q1L1</accession>
<comment type="catalytic activity">
    <reaction evidence="11">
        <text>L-valine + 2-oxoglutarate = 3-methyl-2-oxobutanoate + L-glutamate</text>
        <dbReference type="Rhea" id="RHEA:24813"/>
        <dbReference type="ChEBI" id="CHEBI:11851"/>
        <dbReference type="ChEBI" id="CHEBI:16810"/>
        <dbReference type="ChEBI" id="CHEBI:29985"/>
        <dbReference type="ChEBI" id="CHEBI:57762"/>
        <dbReference type="EC" id="2.6.1.42"/>
    </reaction>
</comment>
<dbReference type="InterPro" id="IPR043131">
    <property type="entry name" value="BCAT-like_N"/>
</dbReference>
<evidence type="ECO:0000256" key="6">
    <source>
        <dbReference type="ARBA" id="ARBA00009320"/>
    </source>
</evidence>
<dbReference type="GO" id="GO:0004084">
    <property type="term" value="F:branched-chain-amino-acid transaminase activity"/>
    <property type="evidence" value="ECO:0007669"/>
    <property type="project" value="UniProtKB-EC"/>
</dbReference>
<comment type="catalytic activity">
    <reaction evidence="13">
        <text>L-leucine + 2-oxoglutarate = 4-methyl-2-oxopentanoate + L-glutamate</text>
        <dbReference type="Rhea" id="RHEA:18321"/>
        <dbReference type="ChEBI" id="CHEBI:16810"/>
        <dbReference type="ChEBI" id="CHEBI:17865"/>
        <dbReference type="ChEBI" id="CHEBI:29985"/>
        <dbReference type="ChEBI" id="CHEBI:57427"/>
        <dbReference type="EC" id="2.6.1.42"/>
    </reaction>
</comment>
<keyword evidence="10" id="KW-0100">Branched-chain amino acid biosynthesis</keyword>
<dbReference type="PANTHER" id="PTHR42743:SF11">
    <property type="entry name" value="AMINODEOXYCHORISMATE LYASE"/>
    <property type="match status" value="1"/>
</dbReference>
<dbReference type="Gene3D" id="3.30.470.10">
    <property type="match status" value="1"/>
</dbReference>
<keyword evidence="10" id="KW-0028">Amino-acid biosynthesis</keyword>
<evidence type="ECO:0000256" key="8">
    <source>
        <dbReference type="ARBA" id="ARBA00014472"/>
    </source>
</evidence>
<dbReference type="AlphaFoldDB" id="A0AA87Q1L1"/>
<keyword evidence="9" id="KW-0663">Pyridoxal phosphate</keyword>
<keyword evidence="14" id="KW-0808">Transferase</keyword>
<proteinExistence type="inferred from homology"/>
<gene>
    <name evidence="14" type="primary">ilvE</name>
    <name evidence="14" type="ORF">RRH01S_03_01860</name>
</gene>
<evidence type="ECO:0000256" key="13">
    <source>
        <dbReference type="ARBA" id="ARBA00049229"/>
    </source>
</evidence>
<dbReference type="EC" id="2.6.1.42" evidence="7"/>
<protein>
    <recommendedName>
        <fullName evidence="8">Probable branched-chain-amino-acid aminotransferase</fullName>
        <ecNumber evidence="7">2.6.1.42</ecNumber>
    </recommendedName>
</protein>
<evidence type="ECO:0000313" key="15">
    <source>
        <dbReference type="Proteomes" id="UP000026941"/>
    </source>
</evidence>
<reference evidence="14 15" key="1">
    <citation type="submission" date="2014-05" db="EMBL/GenBank/DDBJ databases">
        <title>Whole genome shotgun sequence of Rhizobium rhizogenes NBRC 13257.</title>
        <authorList>
            <person name="Katano-Makiyama Y."/>
            <person name="Hosoyama A."/>
            <person name="Hashimoto M."/>
            <person name="Hosoyama Y."/>
            <person name="Noguchi M."/>
            <person name="Tsuchikane K."/>
            <person name="Kimura A."/>
            <person name="Ohji S."/>
            <person name="Ichikawa N."/>
            <person name="Yamazoe A."/>
            <person name="Fujita N."/>
        </authorList>
    </citation>
    <scope>NUCLEOTIDE SEQUENCE [LARGE SCALE GENOMIC DNA]</scope>
    <source>
        <strain evidence="14 15">NBRC 13257</strain>
    </source>
</reference>
<evidence type="ECO:0000256" key="9">
    <source>
        <dbReference type="ARBA" id="ARBA00022898"/>
    </source>
</evidence>
<comment type="caution">
    <text evidence="14">The sequence shown here is derived from an EMBL/GenBank/DDBJ whole genome shotgun (WGS) entry which is preliminary data.</text>
</comment>
<evidence type="ECO:0000256" key="1">
    <source>
        <dbReference type="ARBA" id="ARBA00001933"/>
    </source>
</evidence>
<dbReference type="SUPFAM" id="SSF56752">
    <property type="entry name" value="D-aminoacid aminotransferase-like PLP-dependent enzymes"/>
    <property type="match status" value="1"/>
</dbReference>
<evidence type="ECO:0000256" key="10">
    <source>
        <dbReference type="ARBA" id="ARBA00023304"/>
    </source>
</evidence>
<comment type="function">
    <text evidence="2">Acts on leucine, isoleucine and valine.</text>
</comment>
<evidence type="ECO:0000313" key="14">
    <source>
        <dbReference type="EMBL" id="GAJ92117.1"/>
    </source>
</evidence>
<comment type="catalytic activity">
    <reaction evidence="12">
        <text>L-isoleucine + 2-oxoglutarate = (S)-3-methyl-2-oxopentanoate + L-glutamate</text>
        <dbReference type="Rhea" id="RHEA:24801"/>
        <dbReference type="ChEBI" id="CHEBI:16810"/>
        <dbReference type="ChEBI" id="CHEBI:29985"/>
        <dbReference type="ChEBI" id="CHEBI:35146"/>
        <dbReference type="ChEBI" id="CHEBI:58045"/>
        <dbReference type="EC" id="2.6.1.42"/>
    </reaction>
</comment>
<dbReference type="FunFam" id="3.20.10.10:FF:000002">
    <property type="entry name" value="D-alanine aminotransferase"/>
    <property type="match status" value="1"/>
</dbReference>
<dbReference type="PANTHER" id="PTHR42743">
    <property type="entry name" value="AMINO-ACID AMINOTRANSFERASE"/>
    <property type="match status" value="1"/>
</dbReference>
<evidence type="ECO:0000256" key="12">
    <source>
        <dbReference type="ARBA" id="ARBA00048798"/>
    </source>
</evidence>
<evidence type="ECO:0000256" key="2">
    <source>
        <dbReference type="ARBA" id="ARBA00003109"/>
    </source>
</evidence>
<comment type="pathway">
    <text evidence="4">Amino-acid biosynthesis; L-valine biosynthesis; L-valine from pyruvate: step 4/4.</text>
</comment>
<evidence type="ECO:0000256" key="7">
    <source>
        <dbReference type="ARBA" id="ARBA00013053"/>
    </source>
</evidence>
<evidence type="ECO:0000256" key="11">
    <source>
        <dbReference type="ARBA" id="ARBA00048212"/>
    </source>
</evidence>
<dbReference type="Gene3D" id="3.20.10.10">
    <property type="entry name" value="D-amino Acid Aminotransferase, subunit A, domain 2"/>
    <property type="match status" value="1"/>
</dbReference>
<keyword evidence="14" id="KW-0032">Aminotransferase</keyword>
<comment type="similarity">
    <text evidence="6">Belongs to the class-IV pyridoxal-phosphate-dependent aminotransferase family.</text>
</comment>
<evidence type="ECO:0000256" key="3">
    <source>
        <dbReference type="ARBA" id="ARBA00004824"/>
    </source>
</evidence>
<evidence type="ECO:0000256" key="5">
    <source>
        <dbReference type="ARBA" id="ARBA00005072"/>
    </source>
</evidence>
<name>A0AA87Q1L1_RHIRH</name>
<comment type="cofactor">
    <cofactor evidence="1">
        <name>pyridoxal 5'-phosphate</name>
        <dbReference type="ChEBI" id="CHEBI:597326"/>
    </cofactor>
</comment>
<dbReference type="InterPro" id="IPR036038">
    <property type="entry name" value="Aminotransferase-like"/>
</dbReference>
<evidence type="ECO:0000256" key="4">
    <source>
        <dbReference type="ARBA" id="ARBA00004931"/>
    </source>
</evidence>
<organism evidence="14 15">
    <name type="scientific">Rhizobium rhizogenes NBRC 13257</name>
    <dbReference type="NCBI Taxonomy" id="1220581"/>
    <lineage>
        <taxon>Bacteria</taxon>
        <taxon>Pseudomonadati</taxon>
        <taxon>Pseudomonadota</taxon>
        <taxon>Alphaproteobacteria</taxon>
        <taxon>Hyphomicrobiales</taxon>
        <taxon>Rhizobiaceae</taxon>
        <taxon>Rhizobium/Agrobacterium group</taxon>
        <taxon>Rhizobium</taxon>
    </lineage>
</organism>
<dbReference type="InterPro" id="IPR001544">
    <property type="entry name" value="Aminotrans_IV"/>
</dbReference>